<evidence type="ECO:0000313" key="1">
    <source>
        <dbReference type="EMBL" id="OGG35304.1"/>
    </source>
</evidence>
<name>A0A1F6BEE5_9BACT</name>
<accession>A0A1F6BEE5</accession>
<evidence type="ECO:0000313" key="2">
    <source>
        <dbReference type="Proteomes" id="UP000176186"/>
    </source>
</evidence>
<reference evidence="1 2" key="1">
    <citation type="journal article" date="2016" name="Nat. Commun.">
        <title>Thousands of microbial genomes shed light on interconnected biogeochemical processes in an aquifer system.</title>
        <authorList>
            <person name="Anantharaman K."/>
            <person name="Brown C.T."/>
            <person name="Hug L.A."/>
            <person name="Sharon I."/>
            <person name="Castelle C.J."/>
            <person name="Probst A.J."/>
            <person name="Thomas B.C."/>
            <person name="Singh A."/>
            <person name="Wilkins M.J."/>
            <person name="Karaoz U."/>
            <person name="Brodie E.L."/>
            <person name="Williams K.H."/>
            <person name="Hubbard S.S."/>
            <person name="Banfield J.F."/>
        </authorList>
    </citation>
    <scope>NUCLEOTIDE SEQUENCE [LARGE SCALE GENOMIC DNA]</scope>
</reference>
<proteinExistence type="predicted"/>
<gene>
    <name evidence="1" type="ORF">A2363_02730</name>
</gene>
<sequence>MSTKAFIGIVLLLIIIGAGGFYLGQNYKLVPASVPSVPTPTQEVSPQTSAPVGVVVTVAPTVDETAAIMVAVKAGLIAEHGSLASTMNVTVSKIQGNYAQGGAVDPASVGGAMWFAVKENGVWKLVWDGNGTISCDLITQYPDFPKTMIPECWNETTQKSVTR</sequence>
<dbReference type="AlphaFoldDB" id="A0A1F6BEE5"/>
<dbReference type="Proteomes" id="UP000176186">
    <property type="component" value="Unassembled WGS sequence"/>
</dbReference>
<protein>
    <submittedName>
        <fullName evidence="1">Uncharacterized protein</fullName>
    </submittedName>
</protein>
<dbReference type="STRING" id="1798401.A2363_02730"/>
<organism evidence="1 2">
    <name type="scientific">Candidatus Gottesmanbacteria bacterium RIFOXYB1_FULL_47_11</name>
    <dbReference type="NCBI Taxonomy" id="1798401"/>
    <lineage>
        <taxon>Bacteria</taxon>
        <taxon>Candidatus Gottesmaniibacteriota</taxon>
    </lineage>
</organism>
<comment type="caution">
    <text evidence="1">The sequence shown here is derived from an EMBL/GenBank/DDBJ whole genome shotgun (WGS) entry which is preliminary data.</text>
</comment>
<dbReference type="EMBL" id="MFKE01000016">
    <property type="protein sequence ID" value="OGG35304.1"/>
    <property type="molecule type" value="Genomic_DNA"/>
</dbReference>